<evidence type="ECO:0000256" key="1">
    <source>
        <dbReference type="SAM" id="MobiDB-lite"/>
    </source>
</evidence>
<evidence type="ECO:0000259" key="2">
    <source>
        <dbReference type="Pfam" id="PF20038"/>
    </source>
</evidence>
<evidence type="ECO:0000313" key="3">
    <source>
        <dbReference type="EMBL" id="MBC3537675.1"/>
    </source>
</evidence>
<dbReference type="Proteomes" id="UP000606870">
    <property type="component" value="Unassembled WGS sequence"/>
</dbReference>
<feature type="region of interest" description="Disordered" evidence="1">
    <location>
        <begin position="1"/>
        <end position="28"/>
    </location>
</feature>
<keyword evidence="4" id="KW-1185">Reference proteome</keyword>
<accession>A0ABR6VLL0</accession>
<proteinExistence type="predicted"/>
<feature type="compositionally biased region" description="Polar residues" evidence="1">
    <location>
        <begin position="13"/>
        <end position="22"/>
    </location>
</feature>
<name>A0ABR6VLL0_9FIRM</name>
<reference evidence="3 4" key="1">
    <citation type="submission" date="2020-08" db="EMBL/GenBank/DDBJ databases">
        <authorList>
            <person name="Liu C."/>
            <person name="Sun Q."/>
        </authorList>
    </citation>
    <scope>NUCLEOTIDE SEQUENCE [LARGE SCALE GENOMIC DNA]</scope>
    <source>
        <strain evidence="3 4">NSJ-59</strain>
    </source>
</reference>
<sequence>MTAAEATEKWQMNPRTVQQSCTGYKGEKPRFTEDEARKAGRIWLVTRAGMERVFGPEPQHEE</sequence>
<feature type="domain" description="Helix-turn-helix" evidence="2">
    <location>
        <begin position="1"/>
        <end position="58"/>
    </location>
</feature>
<gene>
    <name evidence="3" type="ORF">H8J70_10525</name>
</gene>
<dbReference type="EMBL" id="JACOGK010000036">
    <property type="protein sequence ID" value="MBC3537675.1"/>
    <property type="molecule type" value="Genomic_DNA"/>
</dbReference>
<organism evidence="3 4">
    <name type="scientific">Megasphaera hominis</name>
    <dbReference type="NCBI Taxonomy" id="159836"/>
    <lineage>
        <taxon>Bacteria</taxon>
        <taxon>Bacillati</taxon>
        <taxon>Bacillota</taxon>
        <taxon>Negativicutes</taxon>
        <taxon>Veillonellales</taxon>
        <taxon>Veillonellaceae</taxon>
        <taxon>Megasphaera</taxon>
    </lineage>
</organism>
<dbReference type="InterPro" id="IPR045403">
    <property type="entry name" value="HTH_59_Firmicutes_type"/>
</dbReference>
<evidence type="ECO:0000313" key="4">
    <source>
        <dbReference type="Proteomes" id="UP000606870"/>
    </source>
</evidence>
<comment type="caution">
    <text evidence="3">The sequence shown here is derived from an EMBL/GenBank/DDBJ whole genome shotgun (WGS) entry which is preliminary data.</text>
</comment>
<dbReference type="Pfam" id="PF20038">
    <property type="entry name" value="HTH_59"/>
    <property type="match status" value="1"/>
</dbReference>
<protein>
    <recommendedName>
        <fullName evidence="2">Helix-turn-helix domain-containing protein</fullName>
    </recommendedName>
</protein>